<dbReference type="SMART" id="SM00360">
    <property type="entry name" value="RRM"/>
    <property type="match status" value="2"/>
</dbReference>
<dbReference type="GO" id="GO:0043005">
    <property type="term" value="C:neuron projection"/>
    <property type="evidence" value="ECO:0007669"/>
    <property type="project" value="TreeGrafter"/>
</dbReference>
<name>A0AA82N807_SCHMA</name>
<reference evidence="5" key="1">
    <citation type="journal article" date="2012" name="PLoS Negl. Trop. Dis.">
        <title>A systematically improved high quality genome and transcriptome of the human blood fluke Schistosoma mansoni.</title>
        <authorList>
            <person name="Protasio A.V."/>
            <person name="Tsai I.J."/>
            <person name="Babbage A."/>
            <person name="Nichol S."/>
            <person name="Hunt M."/>
            <person name="Aslett M.A."/>
            <person name="De Silva N."/>
            <person name="Velarde G.S."/>
            <person name="Anderson T.J."/>
            <person name="Clark R.C."/>
            <person name="Davidson C."/>
            <person name="Dillon G.P."/>
            <person name="Holroyd N.E."/>
            <person name="LoVerde P.T."/>
            <person name="Lloyd C."/>
            <person name="McQuillan J."/>
            <person name="Oliveira G."/>
            <person name="Otto T.D."/>
            <person name="Parker-Manuel S.J."/>
            <person name="Quail M.A."/>
            <person name="Wilson R.A."/>
            <person name="Zerlotini A."/>
            <person name="Dunne D.W."/>
            <person name="Berriman M."/>
        </authorList>
    </citation>
    <scope>NUCLEOTIDE SEQUENCE [LARGE SCALE GENOMIC DNA]</scope>
    <source>
        <strain evidence="5">Puerto Rican</strain>
    </source>
</reference>
<feature type="region of interest" description="Disordered" evidence="3">
    <location>
        <begin position="271"/>
        <end position="324"/>
    </location>
</feature>
<evidence type="ECO:0000256" key="1">
    <source>
        <dbReference type="ARBA" id="ARBA00022884"/>
    </source>
</evidence>
<dbReference type="GO" id="GO:0005737">
    <property type="term" value="C:cytoplasm"/>
    <property type="evidence" value="ECO:0007669"/>
    <property type="project" value="TreeGrafter"/>
</dbReference>
<dbReference type="PANTHER" id="PTHR12566:SF9">
    <property type="entry name" value="CYTOPLASMIC POLYADENYLATION ELEMENT-BINDING PROTEIN 1"/>
    <property type="match status" value="1"/>
</dbReference>
<evidence type="ECO:0000313" key="5">
    <source>
        <dbReference type="Proteomes" id="UP000008854"/>
    </source>
</evidence>
<keyword evidence="5" id="KW-1185">Reference proteome</keyword>
<organism evidence="5 6">
    <name type="scientific">Schistosoma mansoni</name>
    <name type="common">Blood fluke</name>
    <dbReference type="NCBI Taxonomy" id="6183"/>
    <lineage>
        <taxon>Eukaryota</taxon>
        <taxon>Metazoa</taxon>
        <taxon>Spiralia</taxon>
        <taxon>Lophotrochozoa</taxon>
        <taxon>Platyhelminthes</taxon>
        <taxon>Trematoda</taxon>
        <taxon>Digenea</taxon>
        <taxon>Strigeidida</taxon>
        <taxon>Schistosomatoidea</taxon>
        <taxon>Schistosomatidae</taxon>
        <taxon>Schistosoma</taxon>
    </lineage>
</organism>
<keyword evidence="1 2" id="KW-0694">RNA-binding</keyword>
<dbReference type="InterPro" id="IPR032296">
    <property type="entry name" value="CEBP_ZZ"/>
</dbReference>
<dbReference type="InterPro" id="IPR034819">
    <property type="entry name" value="CPEB"/>
</dbReference>
<feature type="region of interest" description="Disordered" evidence="3">
    <location>
        <begin position="605"/>
        <end position="625"/>
    </location>
</feature>
<dbReference type="AlphaFoldDB" id="A0AA82N807"/>
<dbReference type="GO" id="GO:2000766">
    <property type="term" value="P:negative regulation of cytoplasmic translation"/>
    <property type="evidence" value="ECO:0007669"/>
    <property type="project" value="TreeGrafter"/>
</dbReference>
<dbReference type="CDD" id="cd12725">
    <property type="entry name" value="RRM2_CPEB1"/>
    <property type="match status" value="1"/>
</dbReference>
<dbReference type="InterPro" id="IPR012677">
    <property type="entry name" value="Nucleotide-bd_a/b_plait_sf"/>
</dbReference>
<evidence type="ECO:0000256" key="2">
    <source>
        <dbReference type="PROSITE-ProRule" id="PRU00176"/>
    </source>
</evidence>
<dbReference type="PANTHER" id="PTHR12566">
    <property type="entry name" value="CYTOPLASMIC POLYADENYLATION ELEMENT BINDING PROTEIN CPEB"/>
    <property type="match status" value="1"/>
</dbReference>
<dbReference type="CDD" id="cd19757">
    <property type="entry name" value="Bbox1"/>
    <property type="match status" value="1"/>
</dbReference>
<dbReference type="Gene3D" id="4.10.640.40">
    <property type="entry name" value="Cytoplasmic polyadenylation element-binding protein, ZZ domain"/>
    <property type="match status" value="1"/>
</dbReference>
<dbReference type="Proteomes" id="UP000008854">
    <property type="component" value="Unassembled WGS sequence"/>
</dbReference>
<dbReference type="InterPro" id="IPR038446">
    <property type="entry name" value="CEBP_ZZ_sf"/>
</dbReference>
<dbReference type="SUPFAM" id="SSF54928">
    <property type="entry name" value="RNA-binding domain, RBD"/>
    <property type="match status" value="1"/>
</dbReference>
<feature type="region of interest" description="Disordered" evidence="3">
    <location>
        <begin position="168"/>
        <end position="187"/>
    </location>
</feature>
<dbReference type="GO" id="GO:0003730">
    <property type="term" value="F:mRNA 3'-UTR binding"/>
    <property type="evidence" value="ECO:0007669"/>
    <property type="project" value="InterPro"/>
</dbReference>
<sequence length="978" mass="109222">MNSVNSWSSTYHHYRNPLFRQLNENLTSTNDLESISKTIANDKNGGVSPHSDIKLNIQQVLNEEKSIQTGTGLATSASTFTSGRPCLAGTQTLKHQLTKNQETNLDITNTSILSMNACDFTQDSSGLGSMISEHCNTSYFKDGDRSDSHLHWPNHSLITLDEDASDMSLDKSDDYANGPSDNNREAPIIKTEYPHLESQIKSPELAMRTSPSSEGRSAIQYGSGDEFDYDAMVAQTRMIANQNFQTMDENFASVARYVEELTGCRELKKTTNTKDSHITKISSNSRQTTPGKPQHHHYQHHHNQQQQQCVTQPMSPPPTGSVRHQQDYQLLKLQQLQQLYQKLISLPSMKHPKVDDKSSTESITQDLLLHLLANQNISESLLNNLLPSVDTAFEKNSRRSSSTIGQNCKPFGISTNQLPRNNRRVALSDLTSYDECLLRSILSNTPHTSVQNNSDGIHPIMQGFHNNNESWMTNIHNRRSNPIQNPLLSSNCNQLVNVISQLDTNAVKTDLLSHAAPINPNTMALLASLLNTTQSQSNSPVINTSSTPQEQHIMLYNLLANQLSSFQSDSAVNNNNTNISQLLHERASKQRETSLLNSMLLKSECQGDNISPSPPSSSQRRQYTLSDSSLTEELSQLALPYQKLMSSFENDIDKAANVYRNSASTVAQTSEAAYHWSGKLPIRVHRSMTFSRKVFLGGVPWDSTSEELVRAFSRFGNVSVCWPQKEGSSSTSTHIKASSNKGYCYLVFEHEVSVTELLANCVHNPTTGGEYYTISSPKFISKDVQVIPWVISDSQYTKSTPSSSDIKRTVFVGALHALITAEILVTIMNDLFGNVIFAALDTDKYKYPIGSGRVIFSSHKSYMKAITANFVDIRTSKFIKTIQIDPYLEDAVCNSCLSYPGMYFCRAFECFNYFCPACWHMWHNSTETLYTHKPLRRTFKPNIDRQWQTGVVVTTTVTTTTATATTTVSVATTTQSRF</sequence>
<feature type="compositionally biased region" description="Basic residues" evidence="3">
    <location>
        <begin position="293"/>
        <end position="303"/>
    </location>
</feature>
<dbReference type="WBParaSite" id="Smp_349410.1">
    <property type="protein sequence ID" value="Smp_349410.1"/>
    <property type="gene ID" value="Smp_349410"/>
</dbReference>
<accession>A0AA82N807</accession>
<evidence type="ECO:0000256" key="3">
    <source>
        <dbReference type="SAM" id="MobiDB-lite"/>
    </source>
</evidence>
<dbReference type="Pfam" id="PF16367">
    <property type="entry name" value="RRM_7"/>
    <property type="match status" value="1"/>
</dbReference>
<dbReference type="GO" id="GO:0008135">
    <property type="term" value="F:translation factor activity, RNA binding"/>
    <property type="evidence" value="ECO:0007669"/>
    <property type="project" value="TreeGrafter"/>
</dbReference>
<dbReference type="GO" id="GO:0005634">
    <property type="term" value="C:nucleus"/>
    <property type="evidence" value="ECO:0007669"/>
    <property type="project" value="TreeGrafter"/>
</dbReference>
<dbReference type="GO" id="GO:0045202">
    <property type="term" value="C:synapse"/>
    <property type="evidence" value="ECO:0007669"/>
    <property type="project" value="TreeGrafter"/>
</dbReference>
<dbReference type="InterPro" id="IPR000504">
    <property type="entry name" value="RRM_dom"/>
</dbReference>
<dbReference type="Pfam" id="PF16366">
    <property type="entry name" value="CEBP_ZZ"/>
    <property type="match status" value="1"/>
</dbReference>
<dbReference type="Gene3D" id="3.30.70.330">
    <property type="match status" value="2"/>
</dbReference>
<dbReference type="PROSITE" id="PS50102">
    <property type="entry name" value="RRM"/>
    <property type="match status" value="1"/>
</dbReference>
<dbReference type="InterPro" id="IPR035979">
    <property type="entry name" value="RBD_domain_sf"/>
</dbReference>
<protein>
    <submittedName>
        <fullName evidence="6">RRM domain-containing protein</fullName>
    </submittedName>
</protein>
<dbReference type="GO" id="GO:0043022">
    <property type="term" value="F:ribosome binding"/>
    <property type="evidence" value="ECO:0007669"/>
    <property type="project" value="TreeGrafter"/>
</dbReference>
<feature type="domain" description="RRM" evidence="4">
    <location>
        <begin position="692"/>
        <end position="779"/>
    </location>
</feature>
<proteinExistence type="predicted"/>
<feature type="compositionally biased region" description="Polar residues" evidence="3">
    <location>
        <begin position="279"/>
        <end position="291"/>
    </location>
</feature>
<evidence type="ECO:0000259" key="4">
    <source>
        <dbReference type="PROSITE" id="PS50102"/>
    </source>
</evidence>
<evidence type="ECO:0000313" key="6">
    <source>
        <dbReference type="WBParaSite" id="Smp_349410.1"/>
    </source>
</evidence>
<dbReference type="GO" id="GO:0000900">
    <property type="term" value="F:mRNA regulatory element binding translation repressor activity"/>
    <property type="evidence" value="ECO:0007669"/>
    <property type="project" value="TreeGrafter"/>
</dbReference>
<reference evidence="6" key="2">
    <citation type="submission" date="2023-11" db="UniProtKB">
        <authorList>
            <consortium name="WormBaseParasite"/>
        </authorList>
    </citation>
    <scope>IDENTIFICATION</scope>
    <source>
        <strain evidence="6">Puerto Rican</strain>
    </source>
</reference>